<reference evidence="10 11" key="1">
    <citation type="submission" date="2017-12" db="EMBL/GenBank/DDBJ databases">
        <title>Phylogenetic diversity of female urinary microbiome.</title>
        <authorList>
            <person name="Thomas-White K."/>
            <person name="Wolfe A.J."/>
        </authorList>
    </citation>
    <scope>NUCLEOTIDE SEQUENCE [LARGE SCALE GENOMIC DNA]</scope>
    <source>
        <strain evidence="10 11">UMB0426</strain>
    </source>
</reference>
<feature type="transmembrane region" description="Helical" evidence="8">
    <location>
        <begin position="114"/>
        <end position="136"/>
    </location>
</feature>
<feature type="transmembrane region" description="Helical" evidence="8">
    <location>
        <begin position="344"/>
        <end position="365"/>
    </location>
</feature>
<name>A0A2I1IG01_9MICO</name>
<proteinExistence type="predicted"/>
<feature type="transmembrane region" description="Helical" evidence="8">
    <location>
        <begin position="282"/>
        <end position="302"/>
    </location>
</feature>
<dbReference type="PROSITE" id="PS50850">
    <property type="entry name" value="MFS"/>
    <property type="match status" value="1"/>
</dbReference>
<dbReference type="InterPro" id="IPR011701">
    <property type="entry name" value="MFS"/>
</dbReference>
<evidence type="ECO:0000256" key="3">
    <source>
        <dbReference type="ARBA" id="ARBA00022475"/>
    </source>
</evidence>
<dbReference type="InterPro" id="IPR020846">
    <property type="entry name" value="MFS_dom"/>
</dbReference>
<feature type="transmembrane region" description="Helical" evidence="8">
    <location>
        <begin position="142"/>
        <end position="162"/>
    </location>
</feature>
<dbReference type="Proteomes" id="UP000242755">
    <property type="component" value="Unassembled WGS sequence"/>
</dbReference>
<feature type="transmembrane region" description="Helical" evidence="8">
    <location>
        <begin position="314"/>
        <end position="338"/>
    </location>
</feature>
<feature type="domain" description="Major facilitator superfamily (MFS) profile" evidence="9">
    <location>
        <begin position="1"/>
        <end position="370"/>
    </location>
</feature>
<evidence type="ECO:0000259" key="9">
    <source>
        <dbReference type="PROSITE" id="PS50850"/>
    </source>
</evidence>
<protein>
    <submittedName>
        <fullName evidence="10">MFS transporter</fullName>
    </submittedName>
</protein>
<feature type="transmembrane region" description="Helical" evidence="8">
    <location>
        <begin position="80"/>
        <end position="102"/>
    </location>
</feature>
<keyword evidence="4 8" id="KW-0812">Transmembrane</keyword>
<dbReference type="GO" id="GO:0022857">
    <property type="term" value="F:transmembrane transporter activity"/>
    <property type="evidence" value="ECO:0007669"/>
    <property type="project" value="InterPro"/>
</dbReference>
<comment type="subcellular location">
    <subcellularLocation>
        <location evidence="1">Cell membrane</location>
        <topology evidence="1">Multi-pass membrane protein</topology>
    </subcellularLocation>
</comment>
<feature type="compositionally biased region" description="Basic and acidic residues" evidence="7">
    <location>
        <begin position="384"/>
        <end position="410"/>
    </location>
</feature>
<dbReference type="AlphaFoldDB" id="A0A2I1IG01"/>
<comment type="caution">
    <text evidence="10">The sequence shown here is derived from an EMBL/GenBank/DDBJ whole genome shotgun (WGS) entry which is preliminary data.</text>
</comment>
<dbReference type="InterPro" id="IPR036259">
    <property type="entry name" value="MFS_trans_sf"/>
</dbReference>
<keyword evidence="3" id="KW-1003">Cell membrane</keyword>
<evidence type="ECO:0000256" key="7">
    <source>
        <dbReference type="SAM" id="MobiDB-lite"/>
    </source>
</evidence>
<evidence type="ECO:0000256" key="4">
    <source>
        <dbReference type="ARBA" id="ARBA00022692"/>
    </source>
</evidence>
<keyword evidence="5 8" id="KW-1133">Transmembrane helix</keyword>
<sequence length="410" mass="42493">MVAASAPSLFYPQIADRLGLTPVATTLIFAVYAFTLLAVLLCLGSVSDRVGRRAVVTAGSVLLSLSLIMFWFAGSLTVFIAARALQGVAAGLLIPTLSAMMIDFEPETRPDSAALWNTIGPMLGLGTGTLSAAVLIDLTSDPSAVVFGILAAFFAIMGFAVWTTPERVTRTAITLADLRPQFHVPARLRQAFIAGVPAIIAGWATNGLFLALGAGLVRNELGGATHAHAGVALFVFAIAGVLTSRALYRRPARIISISATGALTLGTAASLGALALHSYPAYVISLAAVGSGFGTAFLGVLRTIMPLTAASERAAVMSVVYTVSYLAFGVPTIIAGLLVPLLTLSGTMILLGGVVVLLSAAATILRLRVRDQGGPETNPAGQSSEHRRAEAPRGKQHPTDPDITAERRKP</sequence>
<keyword evidence="2" id="KW-0813">Transport</keyword>
<organism evidence="10 11">
    <name type="scientific">Brevibacterium ravenspurgense</name>
    <dbReference type="NCBI Taxonomy" id="479117"/>
    <lineage>
        <taxon>Bacteria</taxon>
        <taxon>Bacillati</taxon>
        <taxon>Actinomycetota</taxon>
        <taxon>Actinomycetes</taxon>
        <taxon>Micrococcales</taxon>
        <taxon>Brevibacteriaceae</taxon>
        <taxon>Brevibacterium</taxon>
    </lineage>
</organism>
<dbReference type="Gene3D" id="1.20.1250.20">
    <property type="entry name" value="MFS general substrate transporter like domains"/>
    <property type="match status" value="1"/>
</dbReference>
<evidence type="ECO:0000256" key="6">
    <source>
        <dbReference type="ARBA" id="ARBA00023136"/>
    </source>
</evidence>
<dbReference type="PANTHER" id="PTHR23517">
    <property type="entry name" value="RESISTANCE PROTEIN MDTM, PUTATIVE-RELATED-RELATED"/>
    <property type="match status" value="1"/>
</dbReference>
<gene>
    <name evidence="10" type="ORF">CYJ40_07405</name>
</gene>
<feature type="transmembrane region" description="Helical" evidence="8">
    <location>
        <begin position="254"/>
        <end position="276"/>
    </location>
</feature>
<dbReference type="Pfam" id="PF07690">
    <property type="entry name" value="MFS_1"/>
    <property type="match status" value="1"/>
</dbReference>
<evidence type="ECO:0000256" key="2">
    <source>
        <dbReference type="ARBA" id="ARBA00022448"/>
    </source>
</evidence>
<evidence type="ECO:0000256" key="1">
    <source>
        <dbReference type="ARBA" id="ARBA00004651"/>
    </source>
</evidence>
<evidence type="ECO:0000313" key="10">
    <source>
        <dbReference type="EMBL" id="PKY70043.1"/>
    </source>
</evidence>
<feature type="transmembrane region" description="Helical" evidence="8">
    <location>
        <begin position="191"/>
        <end position="217"/>
    </location>
</feature>
<dbReference type="PANTHER" id="PTHR23517:SF13">
    <property type="entry name" value="MAJOR FACILITATOR SUPERFAMILY MFS_1"/>
    <property type="match status" value="1"/>
</dbReference>
<evidence type="ECO:0000256" key="8">
    <source>
        <dbReference type="SAM" id="Phobius"/>
    </source>
</evidence>
<feature type="transmembrane region" description="Helical" evidence="8">
    <location>
        <begin position="20"/>
        <end position="43"/>
    </location>
</feature>
<evidence type="ECO:0000256" key="5">
    <source>
        <dbReference type="ARBA" id="ARBA00022989"/>
    </source>
</evidence>
<dbReference type="InterPro" id="IPR050171">
    <property type="entry name" value="MFS_Transporters"/>
</dbReference>
<keyword evidence="6 8" id="KW-0472">Membrane</keyword>
<dbReference type="GO" id="GO:0005886">
    <property type="term" value="C:plasma membrane"/>
    <property type="evidence" value="ECO:0007669"/>
    <property type="project" value="UniProtKB-SubCell"/>
</dbReference>
<feature type="transmembrane region" description="Helical" evidence="8">
    <location>
        <begin position="223"/>
        <end position="242"/>
    </location>
</feature>
<feature type="transmembrane region" description="Helical" evidence="8">
    <location>
        <begin position="55"/>
        <end position="74"/>
    </location>
</feature>
<accession>A0A2I1IG01</accession>
<evidence type="ECO:0000313" key="11">
    <source>
        <dbReference type="Proteomes" id="UP000242755"/>
    </source>
</evidence>
<dbReference type="EMBL" id="PKGO01000007">
    <property type="protein sequence ID" value="PKY70043.1"/>
    <property type="molecule type" value="Genomic_DNA"/>
</dbReference>
<dbReference type="SUPFAM" id="SSF103473">
    <property type="entry name" value="MFS general substrate transporter"/>
    <property type="match status" value="1"/>
</dbReference>
<feature type="region of interest" description="Disordered" evidence="7">
    <location>
        <begin position="372"/>
        <end position="410"/>
    </location>
</feature>